<feature type="compositionally biased region" description="Polar residues" evidence="7">
    <location>
        <begin position="1"/>
        <end position="10"/>
    </location>
</feature>
<dbReference type="InterPro" id="IPR052360">
    <property type="entry name" value="Transcr_Regulatory_Proteins"/>
</dbReference>
<dbReference type="Proteomes" id="UP000054383">
    <property type="component" value="Unassembled WGS sequence"/>
</dbReference>
<feature type="region of interest" description="Disordered" evidence="7">
    <location>
        <begin position="1"/>
        <end position="32"/>
    </location>
</feature>
<evidence type="ECO:0000256" key="2">
    <source>
        <dbReference type="ARBA" id="ARBA00022833"/>
    </source>
</evidence>
<keyword evidence="9" id="KW-1185">Reference proteome</keyword>
<dbReference type="GO" id="GO:0046872">
    <property type="term" value="F:metal ion binding"/>
    <property type="evidence" value="ECO:0007669"/>
    <property type="project" value="UniProtKB-KW"/>
</dbReference>
<keyword evidence="2" id="KW-0862">Zinc</keyword>
<evidence type="ECO:0000256" key="5">
    <source>
        <dbReference type="ARBA" id="ARBA00023163"/>
    </source>
</evidence>
<reference evidence="8 9" key="1">
    <citation type="submission" date="2015-04" db="EMBL/GenBank/DDBJ databases">
        <authorList>
            <person name="Syromyatnikov M.Y."/>
            <person name="Popov V.N."/>
        </authorList>
    </citation>
    <scope>NUCLEOTIDE SEQUENCE [LARGE SCALE GENOMIC DNA]</scope>
    <source>
        <strain evidence="8">WF-38-12</strain>
    </source>
</reference>
<dbReference type="PANTHER" id="PTHR36206:SF12">
    <property type="entry name" value="ASPERCRYPTIN BIOSYNTHESIS CLUSTER-SPECIFIC TRANSCRIPTION REGULATOR ATNN-RELATED"/>
    <property type="match status" value="1"/>
</dbReference>
<evidence type="ECO:0000313" key="8">
    <source>
        <dbReference type="EMBL" id="CRG90966.1"/>
    </source>
</evidence>
<evidence type="ECO:0000256" key="7">
    <source>
        <dbReference type="SAM" id="MobiDB-lite"/>
    </source>
</evidence>
<proteinExistence type="predicted"/>
<dbReference type="GO" id="GO:0003677">
    <property type="term" value="F:DNA binding"/>
    <property type="evidence" value="ECO:0007669"/>
    <property type="project" value="UniProtKB-KW"/>
</dbReference>
<keyword evidence="4" id="KW-0238">DNA-binding</keyword>
<sequence>MFTQLDTQGTHIRGGVGMQTPEQTNTYSSPSVYTSQPFSTCLQAYVEVEKLINRLIRLDQKIDSYLATTFEIVNANLLTVLNMRRLYAQTLLNDPTKGELGHDNFIDQYAMIVTLAEQILKTRYNTSETRPDFSLSVPVSEAIFMTIMRCREQSVRHRALWLLATYPHREGIMNGPMAREILGDFCWGLDMFKVPG</sequence>
<evidence type="ECO:0000313" key="9">
    <source>
        <dbReference type="Proteomes" id="UP000054383"/>
    </source>
</evidence>
<keyword evidence="6" id="KW-0539">Nucleus</keyword>
<evidence type="ECO:0000256" key="4">
    <source>
        <dbReference type="ARBA" id="ARBA00023125"/>
    </source>
</evidence>
<dbReference type="OrthoDB" id="2593732at2759"/>
<dbReference type="AlphaFoldDB" id="A0A0U1M7R6"/>
<keyword evidence="1" id="KW-0479">Metal-binding</keyword>
<evidence type="ECO:0000256" key="3">
    <source>
        <dbReference type="ARBA" id="ARBA00023015"/>
    </source>
</evidence>
<evidence type="ECO:0000256" key="1">
    <source>
        <dbReference type="ARBA" id="ARBA00022723"/>
    </source>
</evidence>
<name>A0A0U1M7R6_TALIS</name>
<protein>
    <submittedName>
        <fullName evidence="8">Uncharacterized protein</fullName>
    </submittedName>
</protein>
<keyword evidence="3" id="KW-0805">Transcription regulation</keyword>
<keyword evidence="5" id="KW-0804">Transcription</keyword>
<dbReference type="EMBL" id="CVMT01000008">
    <property type="protein sequence ID" value="CRG90966.1"/>
    <property type="molecule type" value="Genomic_DNA"/>
</dbReference>
<gene>
    <name evidence="8" type="ORF">PISL3812_08014</name>
</gene>
<dbReference type="PANTHER" id="PTHR36206">
    <property type="entry name" value="ASPERCRYPTIN BIOSYNTHESIS CLUSTER-SPECIFIC TRANSCRIPTION REGULATOR ATNN-RELATED"/>
    <property type="match status" value="1"/>
</dbReference>
<accession>A0A0U1M7R6</accession>
<evidence type="ECO:0000256" key="6">
    <source>
        <dbReference type="ARBA" id="ARBA00023242"/>
    </source>
</evidence>
<organism evidence="8 9">
    <name type="scientific">Talaromyces islandicus</name>
    <name type="common">Penicillium islandicum</name>
    <dbReference type="NCBI Taxonomy" id="28573"/>
    <lineage>
        <taxon>Eukaryota</taxon>
        <taxon>Fungi</taxon>
        <taxon>Dikarya</taxon>
        <taxon>Ascomycota</taxon>
        <taxon>Pezizomycotina</taxon>
        <taxon>Eurotiomycetes</taxon>
        <taxon>Eurotiomycetidae</taxon>
        <taxon>Eurotiales</taxon>
        <taxon>Trichocomaceae</taxon>
        <taxon>Talaromyces</taxon>
        <taxon>Talaromyces sect. Islandici</taxon>
    </lineage>
</organism>
<feature type="compositionally biased region" description="Polar residues" evidence="7">
    <location>
        <begin position="20"/>
        <end position="32"/>
    </location>
</feature>